<organism evidence="1 2">
    <name type="scientific">Boseongicola aestuarii</name>
    <dbReference type="NCBI Taxonomy" id="1470561"/>
    <lineage>
        <taxon>Bacteria</taxon>
        <taxon>Pseudomonadati</taxon>
        <taxon>Pseudomonadota</taxon>
        <taxon>Alphaproteobacteria</taxon>
        <taxon>Rhodobacterales</taxon>
        <taxon>Paracoccaceae</taxon>
        <taxon>Boseongicola</taxon>
    </lineage>
</organism>
<dbReference type="EMBL" id="FXXQ01000001">
    <property type="protein sequence ID" value="SMX22438.1"/>
    <property type="molecule type" value="Genomic_DNA"/>
</dbReference>
<name>A0A238IVE1_9RHOB</name>
<gene>
    <name evidence="1" type="ORF">BOA8489_00534</name>
</gene>
<dbReference type="Proteomes" id="UP000201838">
    <property type="component" value="Unassembled WGS sequence"/>
</dbReference>
<reference evidence="1 2" key="1">
    <citation type="submission" date="2017-05" db="EMBL/GenBank/DDBJ databases">
        <authorList>
            <person name="Song R."/>
            <person name="Chenine A.L."/>
            <person name="Ruprecht R.M."/>
        </authorList>
    </citation>
    <scope>NUCLEOTIDE SEQUENCE [LARGE SCALE GENOMIC DNA]</scope>
    <source>
        <strain evidence="1 2">CECT 8489</strain>
    </source>
</reference>
<keyword evidence="2" id="KW-1185">Reference proteome</keyword>
<proteinExistence type="predicted"/>
<accession>A0A238IVE1</accession>
<evidence type="ECO:0000313" key="2">
    <source>
        <dbReference type="Proteomes" id="UP000201838"/>
    </source>
</evidence>
<sequence>MRMSHIGLVKTWLFGTSSRAYVIANSKKGLKMQYNSKKGSVNLMAIETEARRLRANWVRTLLWGNKAR</sequence>
<dbReference type="AlphaFoldDB" id="A0A238IVE1"/>
<evidence type="ECO:0000313" key="1">
    <source>
        <dbReference type="EMBL" id="SMX22438.1"/>
    </source>
</evidence>
<protein>
    <submittedName>
        <fullName evidence="1">Uncharacterized protein</fullName>
    </submittedName>
</protein>